<dbReference type="GO" id="GO:0008677">
    <property type="term" value="F:2-dehydropantoate 2-reductase activity"/>
    <property type="evidence" value="ECO:0007669"/>
    <property type="project" value="UniProtKB-EC"/>
</dbReference>
<dbReference type="Pfam" id="PF08546">
    <property type="entry name" value="ApbA_C"/>
    <property type="match status" value="1"/>
</dbReference>
<gene>
    <name evidence="7" type="ORF">CAT723_20260</name>
</gene>
<dbReference type="Proteomes" id="UP001054925">
    <property type="component" value="Unassembled WGS sequence"/>
</dbReference>
<dbReference type="GO" id="GO:0015940">
    <property type="term" value="P:pantothenate biosynthetic process"/>
    <property type="evidence" value="ECO:0007669"/>
    <property type="project" value="UniProtKB-KW"/>
</dbReference>
<dbReference type="InterPro" id="IPR013332">
    <property type="entry name" value="KPR_N"/>
</dbReference>
<evidence type="ECO:0000313" key="7">
    <source>
        <dbReference type="EMBL" id="GJN43547.1"/>
    </source>
</evidence>
<dbReference type="RefSeq" id="WP_003847315.1">
    <property type="nucleotide sequence ID" value="NZ_BQKK01000005.1"/>
</dbReference>
<dbReference type="InterPro" id="IPR013752">
    <property type="entry name" value="KPA_reductase"/>
</dbReference>
<dbReference type="AlphaFoldDB" id="A0AAV5G892"/>
<dbReference type="PANTHER" id="PTHR21708">
    <property type="entry name" value="PROBABLE 2-DEHYDROPANTOATE 2-REDUCTASE"/>
    <property type="match status" value="1"/>
</dbReference>
<dbReference type="EC" id="1.1.1.169" evidence="4"/>
<dbReference type="SUPFAM" id="SSF51735">
    <property type="entry name" value="NAD(P)-binding Rossmann-fold domains"/>
    <property type="match status" value="1"/>
</dbReference>
<name>A0AAV5G892_CORAM</name>
<dbReference type="Gene3D" id="1.10.1040.10">
    <property type="entry name" value="N-(1-d-carboxylethyl)-l-norvaline Dehydrogenase, domain 2"/>
    <property type="match status" value="1"/>
</dbReference>
<dbReference type="PANTHER" id="PTHR21708:SF26">
    <property type="entry name" value="2-DEHYDROPANTOATE 2-REDUCTASE"/>
    <property type="match status" value="1"/>
</dbReference>
<dbReference type="SUPFAM" id="SSF48179">
    <property type="entry name" value="6-phosphogluconate dehydrogenase C-terminal domain-like"/>
    <property type="match status" value="1"/>
</dbReference>
<comment type="caution">
    <text evidence="7">The sequence shown here is derived from an EMBL/GenBank/DDBJ whole genome shotgun (WGS) entry which is preliminary data.</text>
</comment>
<evidence type="ECO:0000256" key="4">
    <source>
        <dbReference type="RuleBase" id="RU362068"/>
    </source>
</evidence>
<evidence type="ECO:0000259" key="6">
    <source>
        <dbReference type="Pfam" id="PF08546"/>
    </source>
</evidence>
<evidence type="ECO:0000256" key="2">
    <source>
        <dbReference type="ARBA" id="ARBA00022857"/>
    </source>
</evidence>
<proteinExistence type="inferred from homology"/>
<keyword evidence="3 4" id="KW-0560">Oxidoreductase</keyword>
<comment type="pathway">
    <text evidence="4">Cofactor biosynthesis; (R)-pantothenate biosynthesis; (R)-pantoate from 3-methyl-2-oxobutanoate: step 2/2.</text>
</comment>
<dbReference type="GO" id="GO:0005737">
    <property type="term" value="C:cytoplasm"/>
    <property type="evidence" value="ECO:0007669"/>
    <property type="project" value="TreeGrafter"/>
</dbReference>
<evidence type="ECO:0000256" key="3">
    <source>
        <dbReference type="ARBA" id="ARBA00023002"/>
    </source>
</evidence>
<dbReference type="EMBL" id="BQKK01000005">
    <property type="protein sequence ID" value="GJN43547.1"/>
    <property type="molecule type" value="Genomic_DNA"/>
</dbReference>
<comment type="similarity">
    <text evidence="1 4">Belongs to the ketopantoate reductase family.</text>
</comment>
<dbReference type="InterPro" id="IPR036291">
    <property type="entry name" value="NAD(P)-bd_dom_sf"/>
</dbReference>
<dbReference type="NCBIfam" id="TIGR00745">
    <property type="entry name" value="apbA_panE"/>
    <property type="match status" value="1"/>
</dbReference>
<comment type="function">
    <text evidence="4">Catalyzes the NADPH-dependent reduction of ketopantoate into pantoic acid.</text>
</comment>
<dbReference type="InterPro" id="IPR051402">
    <property type="entry name" value="KPR-Related"/>
</dbReference>
<reference evidence="7" key="1">
    <citation type="submission" date="2021-12" db="EMBL/GenBank/DDBJ databases">
        <title>Draft genome sequence of Corynebacterium ammoniagenes strain T-723.</title>
        <authorList>
            <person name="Matsuzawa M."/>
            <person name="Hiratani M."/>
            <person name="Abe I."/>
            <person name="Tsuji Y."/>
            <person name="Nakamura J."/>
        </authorList>
    </citation>
    <scope>NUCLEOTIDE SEQUENCE</scope>
    <source>
        <strain evidence="7">T-723</strain>
    </source>
</reference>
<protein>
    <recommendedName>
        <fullName evidence="4">2-dehydropantoate 2-reductase</fullName>
        <ecNumber evidence="4">1.1.1.169</ecNumber>
    </recommendedName>
    <alternativeName>
        <fullName evidence="4">Ketopantoate reductase</fullName>
    </alternativeName>
</protein>
<keyword evidence="2 4" id="KW-0521">NADP</keyword>
<organism evidence="7 8">
    <name type="scientific">Corynebacterium ammoniagenes</name>
    <name type="common">Brevibacterium ammoniagenes</name>
    <dbReference type="NCBI Taxonomy" id="1697"/>
    <lineage>
        <taxon>Bacteria</taxon>
        <taxon>Bacillati</taxon>
        <taxon>Actinomycetota</taxon>
        <taxon>Actinomycetes</taxon>
        <taxon>Mycobacteriales</taxon>
        <taxon>Corynebacteriaceae</taxon>
        <taxon>Corynebacterium</taxon>
    </lineage>
</organism>
<dbReference type="Pfam" id="PF02558">
    <property type="entry name" value="ApbA"/>
    <property type="match status" value="1"/>
</dbReference>
<dbReference type="Gene3D" id="3.40.50.720">
    <property type="entry name" value="NAD(P)-binding Rossmann-like Domain"/>
    <property type="match status" value="1"/>
</dbReference>
<feature type="domain" description="Ketopantoate reductase C-terminal" evidence="6">
    <location>
        <begin position="174"/>
        <end position="295"/>
    </location>
</feature>
<dbReference type="InterPro" id="IPR013328">
    <property type="entry name" value="6PGD_dom2"/>
</dbReference>
<evidence type="ECO:0000256" key="1">
    <source>
        <dbReference type="ARBA" id="ARBA00007870"/>
    </source>
</evidence>
<feature type="domain" description="Ketopantoate reductase N-terminal" evidence="5">
    <location>
        <begin position="3"/>
        <end position="147"/>
    </location>
</feature>
<evidence type="ECO:0000313" key="8">
    <source>
        <dbReference type="Proteomes" id="UP001054925"/>
    </source>
</evidence>
<evidence type="ECO:0000259" key="5">
    <source>
        <dbReference type="Pfam" id="PF02558"/>
    </source>
</evidence>
<accession>A0AAV5G892</accession>
<keyword evidence="4" id="KW-0566">Pantothenate biosynthesis</keyword>
<dbReference type="NCBIfam" id="NF005091">
    <property type="entry name" value="PRK06522.2-2"/>
    <property type="match status" value="1"/>
</dbReference>
<dbReference type="InterPro" id="IPR008927">
    <property type="entry name" value="6-PGluconate_DH-like_C_sf"/>
</dbReference>
<comment type="catalytic activity">
    <reaction evidence="4">
        <text>(R)-pantoate + NADP(+) = 2-dehydropantoate + NADPH + H(+)</text>
        <dbReference type="Rhea" id="RHEA:16233"/>
        <dbReference type="ChEBI" id="CHEBI:11561"/>
        <dbReference type="ChEBI" id="CHEBI:15378"/>
        <dbReference type="ChEBI" id="CHEBI:15980"/>
        <dbReference type="ChEBI" id="CHEBI:57783"/>
        <dbReference type="ChEBI" id="CHEBI:58349"/>
        <dbReference type="EC" id="1.1.1.169"/>
    </reaction>
</comment>
<sequence>MKIVFIGAGAIGGYYGGQLAKAGHDVTYVVRPATRKVIDSEGLTLISPEGTEKVTNISTVGSLEEVDSADLVISAIKIVGDPDLPEKLPAGAVFMTTENSVEYPMLAQEKYGADKVIPAVVRAFIHREGPATSHFMGGGLSLTFGALEPATESLVQEFYEVLAETPIKAKIYPDILSDVWMKAMLVTTFGALGAVVEEPIGILRTTYRDSLRALMTEAAQVARTAGIAVKDDAVDTVMSFTDAQSEDGTASMQRDILDGLDSELDSQVGGIVRFANSHDGQAPLHQLVWDTLSAKSNKLRGEQ</sequence>
<dbReference type="InterPro" id="IPR003710">
    <property type="entry name" value="ApbA"/>
</dbReference>